<dbReference type="InterPro" id="IPR029039">
    <property type="entry name" value="Flavoprotein-like_sf"/>
</dbReference>
<protein>
    <submittedName>
        <fullName evidence="2">NAD(P)H-dependent oxidoreductase</fullName>
    </submittedName>
</protein>
<dbReference type="InterPro" id="IPR005025">
    <property type="entry name" value="FMN_Rdtase-like_dom"/>
</dbReference>
<dbReference type="GO" id="GO:0005829">
    <property type="term" value="C:cytosol"/>
    <property type="evidence" value="ECO:0007669"/>
    <property type="project" value="TreeGrafter"/>
</dbReference>
<dbReference type="GO" id="GO:0016491">
    <property type="term" value="F:oxidoreductase activity"/>
    <property type="evidence" value="ECO:0007669"/>
    <property type="project" value="InterPro"/>
</dbReference>
<evidence type="ECO:0000259" key="1">
    <source>
        <dbReference type="Pfam" id="PF03358"/>
    </source>
</evidence>
<evidence type="ECO:0000313" key="3">
    <source>
        <dbReference type="Proteomes" id="UP000321201"/>
    </source>
</evidence>
<dbReference type="FunCoup" id="A0A5C7EL13">
    <property type="interactions" value="333"/>
</dbReference>
<dbReference type="Proteomes" id="UP000321201">
    <property type="component" value="Unassembled WGS sequence"/>
</dbReference>
<organism evidence="2 3">
    <name type="scientific">Pelomicrobium methylotrophicum</name>
    <dbReference type="NCBI Taxonomy" id="2602750"/>
    <lineage>
        <taxon>Bacteria</taxon>
        <taxon>Pseudomonadati</taxon>
        <taxon>Pseudomonadota</taxon>
        <taxon>Hydrogenophilia</taxon>
        <taxon>Hydrogenophilia incertae sedis</taxon>
        <taxon>Pelomicrobium</taxon>
    </lineage>
</organism>
<dbReference type="Pfam" id="PF03358">
    <property type="entry name" value="FMN_red"/>
    <property type="match status" value="1"/>
</dbReference>
<dbReference type="EMBL" id="VPFL01000003">
    <property type="protein sequence ID" value="TXF13010.1"/>
    <property type="molecule type" value="Genomic_DNA"/>
</dbReference>
<dbReference type="InterPro" id="IPR050712">
    <property type="entry name" value="NAD(P)H-dep_reductase"/>
</dbReference>
<accession>A0A5C7EL13</accession>
<gene>
    <name evidence="2" type="ORF">FR698_02725</name>
</gene>
<dbReference type="AlphaFoldDB" id="A0A5C7EL13"/>
<dbReference type="SUPFAM" id="SSF52218">
    <property type="entry name" value="Flavoproteins"/>
    <property type="match status" value="1"/>
</dbReference>
<dbReference type="GO" id="GO:0010181">
    <property type="term" value="F:FMN binding"/>
    <property type="evidence" value="ECO:0007669"/>
    <property type="project" value="TreeGrafter"/>
</dbReference>
<dbReference type="OrthoDB" id="5292146at2"/>
<reference evidence="2 3" key="1">
    <citation type="submission" date="2019-08" db="EMBL/GenBank/DDBJ databases">
        <title>Pelomicrobium methylotrophicum gen. nov., sp. nov. a moderately thermophilic, facultatively anaerobic, lithoautotrophic and methylotrophic bacterium isolated from a terrestrial mud volcano.</title>
        <authorList>
            <person name="Slobodkina G.B."/>
            <person name="Merkel A.Y."/>
            <person name="Slobodkin A.I."/>
        </authorList>
    </citation>
    <scope>NUCLEOTIDE SEQUENCE [LARGE SCALE GENOMIC DNA]</scope>
    <source>
        <strain evidence="2 3">SM250</strain>
    </source>
</reference>
<dbReference type="RefSeq" id="WP_147798654.1">
    <property type="nucleotide sequence ID" value="NZ_VPFL01000003.1"/>
</dbReference>
<dbReference type="PANTHER" id="PTHR30543:SF21">
    <property type="entry name" value="NAD(P)H-DEPENDENT FMN REDUCTASE LOT6"/>
    <property type="match status" value="1"/>
</dbReference>
<evidence type="ECO:0000313" key="2">
    <source>
        <dbReference type="EMBL" id="TXF13010.1"/>
    </source>
</evidence>
<feature type="domain" description="NADPH-dependent FMN reductase-like" evidence="1">
    <location>
        <begin position="7"/>
        <end position="151"/>
    </location>
</feature>
<keyword evidence="3" id="KW-1185">Reference proteome</keyword>
<proteinExistence type="predicted"/>
<name>A0A5C7EL13_9PROT</name>
<dbReference type="InParanoid" id="A0A5C7EL13"/>
<comment type="caution">
    <text evidence="2">The sequence shown here is derived from an EMBL/GenBank/DDBJ whole genome shotgun (WGS) entry which is preliminary data.</text>
</comment>
<dbReference type="Gene3D" id="3.40.50.360">
    <property type="match status" value="1"/>
</dbReference>
<sequence length="186" mass="20743">MTDPTLRILGISGSLRARSYNTAALRAATELLPTGARMEFAEIGDLPLYNEDVKEKGFPTPVARLREQIRAADALLIATPEYNFSVPGVLKNAIDWASRPPDQPFNEKPIAIMGASPGMLGSARAQYHLRQCFIYLNAHILNKPEVMISLAPSRFDENGALKDESTRALIRQLVEALVEWTRRLRR</sequence>
<dbReference type="PANTHER" id="PTHR30543">
    <property type="entry name" value="CHROMATE REDUCTASE"/>
    <property type="match status" value="1"/>
</dbReference>